<proteinExistence type="predicted"/>
<evidence type="ECO:0000313" key="3">
    <source>
        <dbReference type="EMBL" id="MBB4798477.1"/>
    </source>
</evidence>
<reference evidence="3 4" key="1">
    <citation type="submission" date="2020-08" db="EMBL/GenBank/DDBJ databases">
        <title>Functional genomics of gut bacteria from endangered species of beetles.</title>
        <authorList>
            <person name="Carlos-Shanley C."/>
        </authorList>
    </citation>
    <scope>NUCLEOTIDE SEQUENCE [LARGE SCALE GENOMIC DNA]</scope>
    <source>
        <strain evidence="3 4">S00123</strain>
    </source>
</reference>
<evidence type="ECO:0000256" key="1">
    <source>
        <dbReference type="SAM" id="MobiDB-lite"/>
    </source>
</evidence>
<evidence type="ECO:0000256" key="2">
    <source>
        <dbReference type="SAM" id="SignalP"/>
    </source>
</evidence>
<organism evidence="3 4">
    <name type="scientific">Brevundimonas bullata</name>
    <dbReference type="NCBI Taxonomy" id="13160"/>
    <lineage>
        <taxon>Bacteria</taxon>
        <taxon>Pseudomonadati</taxon>
        <taxon>Pseudomonadota</taxon>
        <taxon>Alphaproteobacteria</taxon>
        <taxon>Caulobacterales</taxon>
        <taxon>Caulobacteraceae</taxon>
        <taxon>Brevundimonas</taxon>
    </lineage>
</organism>
<keyword evidence="2" id="KW-0732">Signal</keyword>
<protein>
    <submittedName>
        <fullName evidence="3">Putative membrane protein</fullName>
    </submittedName>
</protein>
<dbReference type="Proteomes" id="UP000539957">
    <property type="component" value="Unassembled WGS sequence"/>
</dbReference>
<dbReference type="AlphaFoldDB" id="A0A7W7IQP0"/>
<feature type="chain" id="PRO_5031347179" evidence="2">
    <location>
        <begin position="21"/>
        <end position="174"/>
    </location>
</feature>
<accession>A0A7W7IQP0</accession>
<name>A0A7W7IQP0_9CAUL</name>
<dbReference type="EMBL" id="JACHKY010000003">
    <property type="protein sequence ID" value="MBB4798477.1"/>
    <property type="molecule type" value="Genomic_DNA"/>
</dbReference>
<dbReference type="InterPro" id="IPR025961">
    <property type="entry name" value="Metal_resist"/>
</dbReference>
<keyword evidence="4" id="KW-1185">Reference proteome</keyword>
<feature type="compositionally biased region" description="Low complexity" evidence="1">
    <location>
        <begin position="162"/>
        <end position="174"/>
    </location>
</feature>
<feature type="region of interest" description="Disordered" evidence="1">
    <location>
        <begin position="149"/>
        <end position="174"/>
    </location>
</feature>
<comment type="caution">
    <text evidence="3">The sequence shown here is derived from an EMBL/GenBank/DDBJ whole genome shotgun (WGS) entry which is preliminary data.</text>
</comment>
<evidence type="ECO:0000313" key="4">
    <source>
        <dbReference type="Proteomes" id="UP000539957"/>
    </source>
</evidence>
<sequence length="174" mass="18789">MTSRSLKIALAVSVALNVFAAAAVGAVWVARDKIEDRVAEAHKQGRREPVWDVIERMDPAVRDQVKTQLRAAAMQARPDFEEARAARREAIALTGAETFDPVAVAALLERSRASEARGRSRLETGAVETLNQLSPADRKALAPILSRHKAKREARKPEKAAKAVAAAASAPVRP</sequence>
<dbReference type="RefSeq" id="WP_184269950.1">
    <property type="nucleotide sequence ID" value="NZ_JACHKY010000003.1"/>
</dbReference>
<feature type="signal peptide" evidence="2">
    <location>
        <begin position="1"/>
        <end position="20"/>
    </location>
</feature>
<gene>
    <name evidence="3" type="ORF">HNP32_002221</name>
</gene>
<dbReference type="Pfam" id="PF13801">
    <property type="entry name" value="Metal_resist"/>
    <property type="match status" value="1"/>
</dbReference>